<gene>
    <name evidence="1" type="ORF">UFOVP836_19</name>
</gene>
<reference evidence="1" key="1">
    <citation type="submission" date="2020-04" db="EMBL/GenBank/DDBJ databases">
        <authorList>
            <person name="Chiriac C."/>
            <person name="Salcher M."/>
            <person name="Ghai R."/>
            <person name="Kavagutti S V."/>
        </authorList>
    </citation>
    <scope>NUCLEOTIDE SEQUENCE</scope>
</reference>
<dbReference type="EMBL" id="LR796794">
    <property type="protein sequence ID" value="CAB4166202.1"/>
    <property type="molecule type" value="Genomic_DNA"/>
</dbReference>
<name>A0A6J5P587_9CAUD</name>
<protein>
    <submittedName>
        <fullName evidence="1">Uncharacterized protein</fullName>
    </submittedName>
</protein>
<sequence>MLTRPSPQLARIAELERVYADEYPTAPLAERKRWAVEGAQYEADERASIQNEQ</sequence>
<organism evidence="1">
    <name type="scientific">uncultured Caudovirales phage</name>
    <dbReference type="NCBI Taxonomy" id="2100421"/>
    <lineage>
        <taxon>Viruses</taxon>
        <taxon>Duplodnaviria</taxon>
        <taxon>Heunggongvirae</taxon>
        <taxon>Uroviricota</taxon>
        <taxon>Caudoviricetes</taxon>
        <taxon>Peduoviridae</taxon>
        <taxon>Maltschvirus</taxon>
        <taxon>Maltschvirus maltsch</taxon>
    </lineage>
</organism>
<proteinExistence type="predicted"/>
<evidence type="ECO:0000313" key="1">
    <source>
        <dbReference type="EMBL" id="CAB4166202.1"/>
    </source>
</evidence>
<accession>A0A6J5P587</accession>